<gene>
    <name evidence="2" type="ORF">AC578_6520</name>
</gene>
<reference evidence="2 3" key="1">
    <citation type="submission" date="2015-07" db="EMBL/GenBank/DDBJ databases">
        <title>Comparative genomics of the Sigatoka disease complex on banana suggests a link between parallel evolutionary changes in Pseudocercospora fijiensis and Pseudocercospora eumusae and increased virulence on the banana host.</title>
        <authorList>
            <person name="Chang T.-C."/>
            <person name="Salvucci A."/>
            <person name="Crous P.W."/>
            <person name="Stergiopoulos I."/>
        </authorList>
    </citation>
    <scope>NUCLEOTIDE SEQUENCE [LARGE SCALE GENOMIC DNA]</scope>
    <source>
        <strain evidence="2 3">CBS 114824</strain>
    </source>
</reference>
<dbReference type="Proteomes" id="UP000070133">
    <property type="component" value="Unassembled WGS sequence"/>
</dbReference>
<evidence type="ECO:0000313" key="3">
    <source>
        <dbReference type="Proteomes" id="UP000070133"/>
    </source>
</evidence>
<evidence type="ECO:0000256" key="1">
    <source>
        <dbReference type="SAM" id="MobiDB-lite"/>
    </source>
</evidence>
<name>A0A139HHU1_9PEZI</name>
<evidence type="ECO:0000313" key="2">
    <source>
        <dbReference type="EMBL" id="KXT02041.1"/>
    </source>
</evidence>
<proteinExistence type="predicted"/>
<feature type="compositionally biased region" description="Basic and acidic residues" evidence="1">
    <location>
        <begin position="29"/>
        <end position="38"/>
    </location>
</feature>
<protein>
    <submittedName>
        <fullName evidence="2">Uncharacterized protein</fullName>
    </submittedName>
</protein>
<organism evidence="2 3">
    <name type="scientific">Pseudocercospora eumusae</name>
    <dbReference type="NCBI Taxonomy" id="321146"/>
    <lineage>
        <taxon>Eukaryota</taxon>
        <taxon>Fungi</taxon>
        <taxon>Dikarya</taxon>
        <taxon>Ascomycota</taxon>
        <taxon>Pezizomycotina</taxon>
        <taxon>Dothideomycetes</taxon>
        <taxon>Dothideomycetidae</taxon>
        <taxon>Mycosphaerellales</taxon>
        <taxon>Mycosphaerellaceae</taxon>
        <taxon>Pseudocercospora</taxon>
    </lineage>
</organism>
<comment type="caution">
    <text evidence="2">The sequence shown here is derived from an EMBL/GenBank/DDBJ whole genome shotgun (WGS) entry which is preliminary data.</text>
</comment>
<dbReference type="AlphaFoldDB" id="A0A139HHU1"/>
<sequence length="73" mass="7861">MADGSATRLCVADVVCEDVSLGESYMVRGRKEGEKQESARSGLRGSNGTYTGRRGEPDAQDGTQRRSESGDNY</sequence>
<accession>A0A139HHU1</accession>
<feature type="compositionally biased region" description="Basic and acidic residues" evidence="1">
    <location>
        <begin position="53"/>
        <end position="73"/>
    </location>
</feature>
<keyword evidence="3" id="KW-1185">Reference proteome</keyword>
<feature type="region of interest" description="Disordered" evidence="1">
    <location>
        <begin position="29"/>
        <end position="73"/>
    </location>
</feature>
<dbReference type="EMBL" id="LFZN01000047">
    <property type="protein sequence ID" value="KXT02041.1"/>
    <property type="molecule type" value="Genomic_DNA"/>
</dbReference>